<dbReference type="PANTHER" id="PTHR11614">
    <property type="entry name" value="PHOSPHOLIPASE-RELATED"/>
    <property type="match status" value="1"/>
</dbReference>
<dbReference type="FunFam" id="3.40.50.1820:FF:000117">
    <property type="entry name" value="Monoglyceride lipase, putative"/>
    <property type="match status" value="1"/>
</dbReference>
<name>A0AAD5UM38_9FUNG</name>
<proteinExistence type="predicted"/>
<dbReference type="EMBL" id="JADGKB010000013">
    <property type="protein sequence ID" value="KAJ3260100.1"/>
    <property type="molecule type" value="Genomic_DNA"/>
</dbReference>
<reference evidence="2" key="1">
    <citation type="submission" date="2020-05" db="EMBL/GenBank/DDBJ databases">
        <title>Phylogenomic resolution of chytrid fungi.</title>
        <authorList>
            <person name="Stajich J.E."/>
            <person name="Amses K."/>
            <person name="Simmons R."/>
            <person name="Seto K."/>
            <person name="Myers J."/>
            <person name="Bonds A."/>
            <person name="Quandt C.A."/>
            <person name="Barry K."/>
            <person name="Liu P."/>
            <person name="Grigoriev I."/>
            <person name="Longcore J.E."/>
            <person name="James T.Y."/>
        </authorList>
    </citation>
    <scope>NUCLEOTIDE SEQUENCE</scope>
    <source>
        <strain evidence="2">PLAUS21</strain>
    </source>
</reference>
<sequence>MVNITENWVEAKTVVGGKKAELYTRTWSPDSDTDIKATLVFIHGLGEHITRYDEMFTYFTEHGIKVGAFDQRGFGKTPQKQYGVKGRSDGVETTLADILQISESLRKEGVPHFAMGHSMGGGLVLRFATVHPEGLAGVIASAPCVAPGATAVPNAVEKLALKYVPKALPNLVIPNKLDISTLSRDPVEVKKYADDPLVHSQAGVTLLSDILGTCDYLLTQGAQKFNTPLLITHGTVDKLTDPAASKKFHDLAVAQDKTYKPFDGFYHELHNEPAADRKVVFEEYVQWISIGEHIQRYDELFTHFANNGILTGGFDGRGFGQTVVRNGKKGVCDGIDIMLKDIELVAKQIRIDGVPHFAFGHSMAPLIRVLKVPNPIEKGLLTIVPSVYPSFAMPTNLDVNNLSRDENEVKKYVADPLVHPLASVALLNDILGMGTNLDTKWYKDFTLPLLVTHGSEDKITCPVGSKQFVENCASKDKTHRQFEGLRHELHNELAADRQIVFSVYVDWILSHAK</sequence>
<dbReference type="InterPro" id="IPR051044">
    <property type="entry name" value="MAG_DAG_Lipase"/>
</dbReference>
<keyword evidence="3" id="KW-1185">Reference proteome</keyword>
<dbReference type="AlphaFoldDB" id="A0AAD5UM38"/>
<evidence type="ECO:0000313" key="3">
    <source>
        <dbReference type="Proteomes" id="UP001210925"/>
    </source>
</evidence>
<organism evidence="2 3">
    <name type="scientific">Boothiomyces macroporosus</name>
    <dbReference type="NCBI Taxonomy" id="261099"/>
    <lineage>
        <taxon>Eukaryota</taxon>
        <taxon>Fungi</taxon>
        <taxon>Fungi incertae sedis</taxon>
        <taxon>Chytridiomycota</taxon>
        <taxon>Chytridiomycota incertae sedis</taxon>
        <taxon>Chytridiomycetes</taxon>
        <taxon>Rhizophydiales</taxon>
        <taxon>Terramycetaceae</taxon>
        <taxon>Boothiomyces</taxon>
    </lineage>
</organism>
<feature type="domain" description="Serine aminopeptidase S33" evidence="1">
    <location>
        <begin position="364"/>
        <end position="493"/>
    </location>
</feature>
<evidence type="ECO:0000259" key="1">
    <source>
        <dbReference type="Pfam" id="PF12146"/>
    </source>
</evidence>
<feature type="domain" description="Serine aminopeptidase S33" evidence="1">
    <location>
        <begin position="34"/>
        <end position="273"/>
    </location>
</feature>
<dbReference type="Gene3D" id="3.40.50.1820">
    <property type="entry name" value="alpha/beta hydrolase"/>
    <property type="match status" value="3"/>
</dbReference>
<dbReference type="InterPro" id="IPR000073">
    <property type="entry name" value="AB_hydrolase_1"/>
</dbReference>
<gene>
    <name evidence="2" type="ORF">HK103_001176</name>
</gene>
<dbReference type="PRINTS" id="PR00111">
    <property type="entry name" value="ABHYDROLASE"/>
</dbReference>
<protein>
    <recommendedName>
        <fullName evidence="1">Serine aminopeptidase S33 domain-containing protein</fullName>
    </recommendedName>
</protein>
<evidence type="ECO:0000313" key="2">
    <source>
        <dbReference type="EMBL" id="KAJ3260100.1"/>
    </source>
</evidence>
<accession>A0AAD5UM38</accession>
<dbReference type="SUPFAM" id="SSF53474">
    <property type="entry name" value="alpha/beta-Hydrolases"/>
    <property type="match status" value="2"/>
</dbReference>
<comment type="caution">
    <text evidence="2">The sequence shown here is derived from an EMBL/GenBank/DDBJ whole genome shotgun (WGS) entry which is preliminary data.</text>
</comment>
<feature type="domain" description="Serine aminopeptidase S33" evidence="1">
    <location>
        <begin position="291"/>
        <end position="363"/>
    </location>
</feature>
<dbReference type="InterPro" id="IPR029058">
    <property type="entry name" value="AB_hydrolase_fold"/>
</dbReference>
<dbReference type="Proteomes" id="UP001210925">
    <property type="component" value="Unassembled WGS sequence"/>
</dbReference>
<dbReference type="InterPro" id="IPR022742">
    <property type="entry name" value="Hydrolase_4"/>
</dbReference>
<dbReference type="Pfam" id="PF12146">
    <property type="entry name" value="Hydrolase_4"/>
    <property type="match status" value="3"/>
</dbReference>